<keyword evidence="4" id="KW-1185">Reference proteome</keyword>
<dbReference type="AlphaFoldDB" id="A0A5C8PSZ2"/>
<dbReference type="RefSeq" id="WP_147845760.1">
    <property type="nucleotide sequence ID" value="NZ_VDUZ01000004.1"/>
</dbReference>
<dbReference type="InterPro" id="IPR016032">
    <property type="entry name" value="Sig_transdc_resp-reg_C-effctor"/>
</dbReference>
<dbReference type="SUPFAM" id="SSF46894">
    <property type="entry name" value="C-terminal effector domain of the bipartite response regulators"/>
    <property type="match status" value="1"/>
</dbReference>
<evidence type="ECO:0000313" key="3">
    <source>
        <dbReference type="EMBL" id="TXL80345.1"/>
    </source>
</evidence>
<evidence type="ECO:0000256" key="1">
    <source>
        <dbReference type="SAM" id="MobiDB-lite"/>
    </source>
</evidence>
<evidence type="ECO:0000313" key="4">
    <source>
        <dbReference type="Proteomes" id="UP000321638"/>
    </source>
</evidence>
<dbReference type="InterPro" id="IPR036388">
    <property type="entry name" value="WH-like_DNA-bd_sf"/>
</dbReference>
<sequence>MPSVGERKLVADLYDAALGHRAWGEAGPQLVRFLDGHTLMLSVHNPLGQAVDLVSTLGMTAEDLRQYGEHYARHDLWALGAVEKRLFERPVTGAEAVDYRVLERSLIYNEYLRPKLDMHYLLGALLTLDSGHSVVLGIHRPRDAADYTPDDVRRLGRILPHLRRALEVRQRLKRETQAGRATLAVLDRLKLGVVLLAPTGALVHANAAADAVLRADDGLTHARGSLRAGKADDDRRLQALIAGAAGLGPDSTTPPSGGHLRISRPSGYPAYAVMVAPMGTDSDIAVAGQPAVLVFIADPQARPDTDPAALMALFDLTPAEARLVLALANGVTLPAFASQAGLSYNTVRTLLARAMARTQTSSQLELSRRVLSSIANVPGARMGGLSS</sequence>
<proteinExistence type="predicted"/>
<dbReference type="OrthoDB" id="5497412at2"/>
<evidence type="ECO:0000259" key="2">
    <source>
        <dbReference type="SMART" id="SM00421"/>
    </source>
</evidence>
<feature type="domain" description="HTH luxR-type" evidence="2">
    <location>
        <begin position="313"/>
        <end position="370"/>
    </location>
</feature>
<dbReference type="GO" id="GO:0003677">
    <property type="term" value="F:DNA binding"/>
    <property type="evidence" value="ECO:0007669"/>
    <property type="project" value="InterPro"/>
</dbReference>
<comment type="caution">
    <text evidence="3">The sequence shown here is derived from an EMBL/GenBank/DDBJ whole genome shotgun (WGS) entry which is preliminary data.</text>
</comment>
<dbReference type="SMART" id="SM00421">
    <property type="entry name" value="HTH_LUXR"/>
    <property type="match status" value="1"/>
</dbReference>
<accession>A0A5C8PSZ2</accession>
<gene>
    <name evidence="3" type="ORF">FHP25_04750</name>
</gene>
<protein>
    <submittedName>
        <fullName evidence="3">Helix-turn-helix transcriptional regulator</fullName>
    </submittedName>
</protein>
<dbReference type="GO" id="GO:0006355">
    <property type="term" value="P:regulation of DNA-templated transcription"/>
    <property type="evidence" value="ECO:0007669"/>
    <property type="project" value="InterPro"/>
</dbReference>
<name>A0A5C8PSZ2_9HYPH</name>
<reference evidence="3 4" key="1">
    <citation type="submission" date="2019-06" db="EMBL/GenBank/DDBJ databases">
        <title>New taxonomy in bacterial strain CC-CFT640, isolated from vineyard.</title>
        <authorList>
            <person name="Lin S.-Y."/>
            <person name="Tsai C.-F."/>
            <person name="Young C.-C."/>
        </authorList>
    </citation>
    <scope>NUCLEOTIDE SEQUENCE [LARGE SCALE GENOMIC DNA]</scope>
    <source>
        <strain evidence="3 4">CC-CFT640</strain>
    </source>
</reference>
<feature type="region of interest" description="Disordered" evidence="1">
    <location>
        <begin position="243"/>
        <end position="262"/>
    </location>
</feature>
<dbReference type="Proteomes" id="UP000321638">
    <property type="component" value="Unassembled WGS sequence"/>
</dbReference>
<dbReference type="Gene3D" id="1.10.10.10">
    <property type="entry name" value="Winged helix-like DNA-binding domain superfamily/Winged helix DNA-binding domain"/>
    <property type="match status" value="1"/>
</dbReference>
<dbReference type="EMBL" id="VDUZ01000004">
    <property type="protein sequence ID" value="TXL80345.1"/>
    <property type="molecule type" value="Genomic_DNA"/>
</dbReference>
<dbReference type="InterPro" id="IPR000792">
    <property type="entry name" value="Tscrpt_reg_LuxR_C"/>
</dbReference>
<organism evidence="3 4">
    <name type="scientific">Vineibacter terrae</name>
    <dbReference type="NCBI Taxonomy" id="2586908"/>
    <lineage>
        <taxon>Bacteria</taxon>
        <taxon>Pseudomonadati</taxon>
        <taxon>Pseudomonadota</taxon>
        <taxon>Alphaproteobacteria</taxon>
        <taxon>Hyphomicrobiales</taxon>
        <taxon>Vineibacter</taxon>
    </lineage>
</organism>